<name>A0A4Y8SE90_9SPHI</name>
<dbReference type="EMBL" id="SOZE01000011">
    <property type="protein sequence ID" value="TFF37218.1"/>
    <property type="molecule type" value="Genomic_DNA"/>
</dbReference>
<dbReference type="OrthoDB" id="1495407at2"/>
<comment type="caution">
    <text evidence="1">The sequence shown here is derived from an EMBL/GenBank/DDBJ whole genome shotgun (WGS) entry which is preliminary data.</text>
</comment>
<keyword evidence="2" id="KW-1185">Reference proteome</keyword>
<dbReference type="AlphaFoldDB" id="A0A4Y8SE90"/>
<dbReference type="SUPFAM" id="SSF55486">
    <property type="entry name" value="Metalloproteases ('zincins'), catalytic domain"/>
    <property type="match status" value="1"/>
</dbReference>
<gene>
    <name evidence="1" type="ORF">E2R66_12315</name>
</gene>
<organism evidence="1 2">
    <name type="scientific">Mucilaginibacter psychrotolerans</name>
    <dbReference type="NCBI Taxonomy" id="1524096"/>
    <lineage>
        <taxon>Bacteria</taxon>
        <taxon>Pseudomonadati</taxon>
        <taxon>Bacteroidota</taxon>
        <taxon>Sphingobacteriia</taxon>
        <taxon>Sphingobacteriales</taxon>
        <taxon>Sphingobacteriaceae</taxon>
        <taxon>Mucilaginibacter</taxon>
    </lineage>
</organism>
<evidence type="ECO:0000313" key="2">
    <source>
        <dbReference type="Proteomes" id="UP000297540"/>
    </source>
</evidence>
<dbReference type="RefSeq" id="WP_133231397.1">
    <property type="nucleotide sequence ID" value="NZ_SOZE01000011.1"/>
</dbReference>
<accession>A0A4Y8SE90</accession>
<evidence type="ECO:0000313" key="1">
    <source>
        <dbReference type="EMBL" id="TFF37218.1"/>
    </source>
</evidence>
<dbReference type="Proteomes" id="UP000297540">
    <property type="component" value="Unassembled WGS sequence"/>
</dbReference>
<reference evidence="1 2" key="1">
    <citation type="journal article" date="2017" name="Int. J. Syst. Evol. Microbiol.">
        <title>Mucilaginibacterpsychrotolerans sp. nov., isolated from peatlands.</title>
        <authorList>
            <person name="Deng Y."/>
            <person name="Shen L."/>
            <person name="Xu B."/>
            <person name="Liu Y."/>
            <person name="Gu Z."/>
            <person name="Liu H."/>
            <person name="Zhou Y."/>
        </authorList>
    </citation>
    <scope>NUCLEOTIDE SEQUENCE [LARGE SCALE GENOMIC DNA]</scope>
    <source>
        <strain evidence="1 2">NH7-4</strain>
    </source>
</reference>
<sequence>MFKVNLLSHDGYQFSDLEKLQKALSLFEAAMNTERLKSEIVNFSCVLGNKFEDNQGLSNQQVFEKLYAGEEHYAAGINFTADLILVLVKKRKPPFFILHPAIGFGMPGQKEINTYTWWFYRAELYELAGHFAHEWSHKLGFDHSYNPTPTRDFSVPYAFGYMVAEIAKTL</sequence>
<protein>
    <submittedName>
        <fullName evidence="1">Uncharacterized protein</fullName>
    </submittedName>
</protein>
<proteinExistence type="predicted"/>